<dbReference type="SUPFAM" id="SSF56436">
    <property type="entry name" value="C-type lectin-like"/>
    <property type="match status" value="1"/>
</dbReference>
<accession>A0A4W6CFV2</accession>
<evidence type="ECO:0000313" key="1">
    <source>
        <dbReference type="Ensembl" id="ENSLCAP00010009534.1"/>
    </source>
</evidence>
<keyword evidence="2" id="KW-1185">Reference proteome</keyword>
<proteinExistence type="predicted"/>
<dbReference type="Proteomes" id="UP000314980">
    <property type="component" value="Unassembled WGS sequence"/>
</dbReference>
<dbReference type="AlphaFoldDB" id="A0A4W6CFV2"/>
<name>A0A4W6CFV2_LATCA</name>
<dbReference type="InterPro" id="IPR016187">
    <property type="entry name" value="CTDL_fold"/>
</dbReference>
<evidence type="ECO:0000313" key="2">
    <source>
        <dbReference type="Proteomes" id="UP000314980"/>
    </source>
</evidence>
<evidence type="ECO:0008006" key="3">
    <source>
        <dbReference type="Google" id="ProtNLM"/>
    </source>
</evidence>
<reference evidence="1" key="2">
    <citation type="submission" date="2025-05" db="UniProtKB">
        <authorList>
            <consortium name="Ensembl"/>
        </authorList>
    </citation>
    <scope>IDENTIFICATION</scope>
</reference>
<dbReference type="GeneTree" id="ENSGT00940000179529"/>
<organism evidence="1 2">
    <name type="scientific">Lates calcarifer</name>
    <name type="common">Barramundi</name>
    <name type="synonym">Holocentrus calcarifer</name>
    <dbReference type="NCBI Taxonomy" id="8187"/>
    <lineage>
        <taxon>Eukaryota</taxon>
        <taxon>Metazoa</taxon>
        <taxon>Chordata</taxon>
        <taxon>Craniata</taxon>
        <taxon>Vertebrata</taxon>
        <taxon>Euteleostomi</taxon>
        <taxon>Actinopterygii</taxon>
        <taxon>Neopterygii</taxon>
        <taxon>Teleostei</taxon>
        <taxon>Neoteleostei</taxon>
        <taxon>Acanthomorphata</taxon>
        <taxon>Carangaria</taxon>
        <taxon>Carangaria incertae sedis</taxon>
        <taxon>Centropomidae</taxon>
        <taxon>Lates</taxon>
    </lineage>
</organism>
<dbReference type="PANTHER" id="PTHR45710">
    <property type="entry name" value="C-TYPE LECTIN DOMAIN-CONTAINING PROTEIN 180"/>
    <property type="match status" value="1"/>
</dbReference>
<protein>
    <recommendedName>
        <fullName evidence="3">C-type lectin domain-containing protein</fullName>
    </recommendedName>
</protein>
<dbReference type="Gene3D" id="3.10.100.10">
    <property type="entry name" value="Mannose-Binding Protein A, subunit A"/>
    <property type="match status" value="1"/>
</dbReference>
<dbReference type="GeneTree" id="ENSGT01030000234575"/>
<dbReference type="InterPro" id="IPR016186">
    <property type="entry name" value="C-type_lectin-like/link_sf"/>
</dbReference>
<dbReference type="InterPro" id="IPR050828">
    <property type="entry name" value="C-type_lectin/matrix_domain"/>
</dbReference>
<reference evidence="2" key="1">
    <citation type="submission" date="2015-09" db="EMBL/GenBank/DDBJ databases">
        <authorList>
            <person name="Sai Rama Sridatta P."/>
        </authorList>
    </citation>
    <scope>NUCLEOTIDE SEQUENCE [LARGE SCALE GENOMIC DNA]</scope>
</reference>
<dbReference type="Ensembl" id="ENSLCAT00010056644.1">
    <property type="protein sequence ID" value="ENSLCAP00010055172.1"/>
    <property type="gene ID" value="ENSLCAG00010025744.1"/>
</dbReference>
<dbReference type="Ensembl" id="ENSLCAT00010009752.1">
    <property type="protein sequence ID" value="ENSLCAP00010009534.1"/>
    <property type="gene ID" value="ENSLCAG00010004583.1"/>
</dbReference>
<sequence>FQKHDNTTILHKQHSVVIASVSVLHPNASEPNIGSVTSQQCPTDWKNIRSRCYFLSSESKTWEESRRYCLSKGADLVVINTEQEQVLNSKSVCVCV</sequence>
<dbReference type="PANTHER" id="PTHR45710:SF31">
    <property type="entry name" value="EARLY ACTIVATION ANTIGEN CD69"/>
    <property type="match status" value="1"/>
</dbReference>